<dbReference type="SMART" id="SM00382">
    <property type="entry name" value="AAA"/>
    <property type="match status" value="1"/>
</dbReference>
<dbReference type="Gene3D" id="1.10.8.80">
    <property type="entry name" value="Magnesium chelatase subunit I, C-Terminal domain"/>
    <property type="match status" value="1"/>
</dbReference>
<feature type="domain" description="AAA+ ATPase" evidence="1">
    <location>
        <begin position="34"/>
        <end position="175"/>
    </location>
</feature>
<dbReference type="InterPro" id="IPR041628">
    <property type="entry name" value="ChlI/MoxR_AAA_lid"/>
</dbReference>
<evidence type="ECO:0000313" key="3">
    <source>
        <dbReference type="Proteomes" id="UP001204798"/>
    </source>
</evidence>
<dbReference type="InterPro" id="IPR003593">
    <property type="entry name" value="AAA+_ATPase"/>
</dbReference>
<dbReference type="PANTHER" id="PTHR42759">
    <property type="entry name" value="MOXR FAMILY PROTEIN"/>
    <property type="match status" value="1"/>
</dbReference>
<dbReference type="EMBL" id="JANUCP010000003">
    <property type="protein sequence ID" value="MCS3919311.1"/>
    <property type="molecule type" value="Genomic_DNA"/>
</dbReference>
<protein>
    <submittedName>
        <fullName evidence="2">MoxR-like ATPase</fullName>
        <ecNumber evidence="2">3.6.3.-</ecNumber>
    </submittedName>
</protein>
<comment type="caution">
    <text evidence="2">The sequence shown here is derived from an EMBL/GenBank/DDBJ whole genome shotgun (WGS) entry which is preliminary data.</text>
</comment>
<dbReference type="InterPro" id="IPR027417">
    <property type="entry name" value="P-loop_NTPase"/>
</dbReference>
<keyword evidence="3" id="KW-1185">Reference proteome</keyword>
<dbReference type="EC" id="3.6.3.-" evidence="2"/>
<sequence>MTPHELWERVSSEVGKVVIGQEGVLRQIFAGLLANGHVLIEGVPGIAKTLMAKALARALGLTFSRIQFTPDLMPSDVTGTMVFDMQATTFRFKRGPIFANIVLADEINRTPPKTQAALLEAMEERQVTVDGVPHMLPKPFFVLATLNPIEYEGTYPLPEAQLDRFLLKVIVEYPDEENEREILRHAHKGVDIHRRVETEVQPVADAETVLAAQSAVDAVTVIDEVVDYIATLVRQSRQLFAVRLGASPRAGVYWLRVAKAWAALQGREFVVPDDVKVVAKPVLRHRLLLKPEAELEGLTPDAVIEALLDSVPVPR</sequence>
<dbReference type="RefSeq" id="WP_259095607.1">
    <property type="nucleotide sequence ID" value="NZ_CP130454.1"/>
</dbReference>
<keyword evidence="2" id="KW-0378">Hydrolase</keyword>
<proteinExistence type="predicted"/>
<dbReference type="PANTHER" id="PTHR42759:SF1">
    <property type="entry name" value="MAGNESIUM-CHELATASE SUBUNIT CHLD"/>
    <property type="match status" value="1"/>
</dbReference>
<dbReference type="GO" id="GO:0016787">
    <property type="term" value="F:hydrolase activity"/>
    <property type="evidence" value="ECO:0007669"/>
    <property type="project" value="UniProtKB-KW"/>
</dbReference>
<dbReference type="Pfam" id="PF07726">
    <property type="entry name" value="AAA_3"/>
    <property type="match status" value="1"/>
</dbReference>
<dbReference type="Pfam" id="PF17863">
    <property type="entry name" value="AAA_lid_2"/>
    <property type="match status" value="1"/>
</dbReference>
<name>A0ABT2EN08_9BACT</name>
<accession>A0ABT2EN08</accession>
<dbReference type="InterPro" id="IPR050764">
    <property type="entry name" value="CbbQ/NirQ/NorQ/GpvN"/>
</dbReference>
<gene>
    <name evidence="2" type="ORF">M2350_001724</name>
</gene>
<reference evidence="2 3" key="1">
    <citation type="submission" date="2022-08" db="EMBL/GenBank/DDBJ databases">
        <title>Bacterial and archaeal communities from various locations to study Microbial Dark Matter (Phase II).</title>
        <authorList>
            <person name="Stepanauskas R."/>
        </authorList>
    </citation>
    <scope>NUCLEOTIDE SEQUENCE [LARGE SCALE GENOMIC DNA]</scope>
    <source>
        <strain evidence="2 3">PD1</strain>
    </source>
</reference>
<dbReference type="SUPFAM" id="SSF52540">
    <property type="entry name" value="P-loop containing nucleoside triphosphate hydrolases"/>
    <property type="match status" value="1"/>
</dbReference>
<dbReference type="PIRSF" id="PIRSF002849">
    <property type="entry name" value="AAA_ATPase_chaperone_MoxR_prd"/>
    <property type="match status" value="1"/>
</dbReference>
<dbReference type="Gene3D" id="3.40.50.300">
    <property type="entry name" value="P-loop containing nucleotide triphosphate hydrolases"/>
    <property type="match status" value="1"/>
</dbReference>
<dbReference type="InterPro" id="IPR011703">
    <property type="entry name" value="ATPase_AAA-3"/>
</dbReference>
<dbReference type="Proteomes" id="UP001204798">
    <property type="component" value="Unassembled WGS sequence"/>
</dbReference>
<evidence type="ECO:0000259" key="1">
    <source>
        <dbReference type="SMART" id="SM00382"/>
    </source>
</evidence>
<evidence type="ECO:0000313" key="2">
    <source>
        <dbReference type="EMBL" id="MCS3919311.1"/>
    </source>
</evidence>
<organism evidence="2 3">
    <name type="scientific">Candidatus Fervidibacter sacchari</name>
    <dbReference type="NCBI Taxonomy" id="1448929"/>
    <lineage>
        <taxon>Bacteria</taxon>
        <taxon>Candidatus Fervidibacterota</taxon>
        <taxon>Candidatus Fervidibacter</taxon>
    </lineage>
</organism>